<keyword evidence="3" id="KW-1185">Reference proteome</keyword>
<organism evidence="2 3">
    <name type="scientific">Chlamydomonas reinhardtii</name>
    <name type="common">Chlamydomonas smithii</name>
    <dbReference type="NCBI Taxonomy" id="3055"/>
    <lineage>
        <taxon>Eukaryota</taxon>
        <taxon>Viridiplantae</taxon>
        <taxon>Chlorophyta</taxon>
        <taxon>core chlorophytes</taxon>
        <taxon>Chlorophyceae</taxon>
        <taxon>CS clade</taxon>
        <taxon>Chlamydomonadales</taxon>
        <taxon>Chlamydomonadaceae</taxon>
        <taxon>Chlamydomonas</taxon>
    </lineage>
</organism>
<feature type="region of interest" description="Disordered" evidence="1">
    <location>
        <begin position="1"/>
        <end position="23"/>
    </location>
</feature>
<accession>A0A2K3DYG8</accession>
<dbReference type="Proteomes" id="UP000006906">
    <property type="component" value="Chromosome 3"/>
</dbReference>
<evidence type="ECO:0000313" key="2">
    <source>
        <dbReference type="EMBL" id="PNW85586.1"/>
    </source>
</evidence>
<reference evidence="2 3" key="1">
    <citation type="journal article" date="2007" name="Science">
        <title>The Chlamydomonas genome reveals the evolution of key animal and plant functions.</title>
        <authorList>
            <person name="Merchant S.S."/>
            <person name="Prochnik S.E."/>
            <person name="Vallon O."/>
            <person name="Harris E.H."/>
            <person name="Karpowicz S.J."/>
            <person name="Witman G.B."/>
            <person name="Terry A."/>
            <person name="Salamov A."/>
            <person name="Fritz-Laylin L.K."/>
            <person name="Marechal-Drouard L."/>
            <person name="Marshall W.F."/>
            <person name="Qu L.H."/>
            <person name="Nelson D.R."/>
            <person name="Sanderfoot A.A."/>
            <person name="Spalding M.H."/>
            <person name="Kapitonov V.V."/>
            <person name="Ren Q."/>
            <person name="Ferris P."/>
            <person name="Lindquist E."/>
            <person name="Shapiro H."/>
            <person name="Lucas S.M."/>
            <person name="Grimwood J."/>
            <person name="Schmutz J."/>
            <person name="Cardol P."/>
            <person name="Cerutti H."/>
            <person name="Chanfreau G."/>
            <person name="Chen C.L."/>
            <person name="Cognat V."/>
            <person name="Croft M.T."/>
            <person name="Dent R."/>
            <person name="Dutcher S."/>
            <person name="Fernandez E."/>
            <person name="Fukuzawa H."/>
            <person name="Gonzalez-Ballester D."/>
            <person name="Gonzalez-Halphen D."/>
            <person name="Hallmann A."/>
            <person name="Hanikenne M."/>
            <person name="Hippler M."/>
            <person name="Inwood W."/>
            <person name="Jabbari K."/>
            <person name="Kalanon M."/>
            <person name="Kuras R."/>
            <person name="Lefebvre P.A."/>
            <person name="Lemaire S.D."/>
            <person name="Lobanov A.V."/>
            <person name="Lohr M."/>
            <person name="Manuell A."/>
            <person name="Meier I."/>
            <person name="Mets L."/>
            <person name="Mittag M."/>
            <person name="Mittelmeier T."/>
            <person name="Moroney J.V."/>
            <person name="Moseley J."/>
            <person name="Napoli C."/>
            <person name="Nedelcu A.M."/>
            <person name="Niyogi K."/>
            <person name="Novoselov S.V."/>
            <person name="Paulsen I.T."/>
            <person name="Pazour G."/>
            <person name="Purton S."/>
            <person name="Ral J.P."/>
            <person name="Riano-Pachon D.M."/>
            <person name="Riekhof W."/>
            <person name="Rymarquis L."/>
            <person name="Schroda M."/>
            <person name="Stern D."/>
            <person name="Umen J."/>
            <person name="Willows R."/>
            <person name="Wilson N."/>
            <person name="Zimmer S.L."/>
            <person name="Allmer J."/>
            <person name="Balk J."/>
            <person name="Bisova K."/>
            <person name="Chen C.J."/>
            <person name="Elias M."/>
            <person name="Gendler K."/>
            <person name="Hauser C."/>
            <person name="Lamb M.R."/>
            <person name="Ledford H."/>
            <person name="Long J.C."/>
            <person name="Minagawa J."/>
            <person name="Page M.D."/>
            <person name="Pan J."/>
            <person name="Pootakham W."/>
            <person name="Roje S."/>
            <person name="Rose A."/>
            <person name="Stahlberg E."/>
            <person name="Terauchi A.M."/>
            <person name="Yang P."/>
            <person name="Ball S."/>
            <person name="Bowler C."/>
            <person name="Dieckmann C.L."/>
            <person name="Gladyshev V.N."/>
            <person name="Green P."/>
            <person name="Jorgensen R."/>
            <person name="Mayfield S."/>
            <person name="Mueller-Roeber B."/>
            <person name="Rajamani S."/>
            <person name="Sayre R.T."/>
            <person name="Brokstein P."/>
            <person name="Dubchak I."/>
            <person name="Goodstein D."/>
            <person name="Hornick L."/>
            <person name="Huang Y.W."/>
            <person name="Jhaveri J."/>
            <person name="Luo Y."/>
            <person name="Martinez D."/>
            <person name="Ngau W.C."/>
            <person name="Otillar B."/>
            <person name="Poliakov A."/>
            <person name="Porter A."/>
            <person name="Szajkowski L."/>
            <person name="Werner G."/>
            <person name="Zhou K."/>
            <person name="Grigoriev I.V."/>
            <person name="Rokhsar D.S."/>
            <person name="Grossman A.R."/>
        </authorList>
    </citation>
    <scope>NUCLEOTIDE SEQUENCE [LARGE SCALE GENOMIC DNA]</scope>
    <source>
        <strain evidence="3">CC-503</strain>
    </source>
</reference>
<dbReference type="KEGG" id="cre:CHLRE_03g193676v5"/>
<dbReference type="InParanoid" id="A0A2K3DYG8"/>
<dbReference type="Gramene" id="PNW85586">
    <property type="protein sequence ID" value="PNW85586"/>
    <property type="gene ID" value="CHLRE_03g193676v5"/>
</dbReference>
<dbReference type="RefSeq" id="XP_042926347.1">
    <property type="nucleotide sequence ID" value="XM_043061218.1"/>
</dbReference>
<protein>
    <submittedName>
        <fullName evidence="2">Uncharacterized protein</fullName>
    </submittedName>
</protein>
<name>A0A2K3DYG8_CHLRE</name>
<dbReference type="AlphaFoldDB" id="A0A2K3DYG8"/>
<proteinExistence type="predicted"/>
<dbReference type="GeneID" id="66052954"/>
<sequence length="68" mass="7004">MIPFTSSLSPRRHTRTGSSIRNMSLDRQMATAGGSHAGLAFGLPRAGLGAARRSAGGALAESAPEMYS</sequence>
<evidence type="ECO:0000256" key="1">
    <source>
        <dbReference type="SAM" id="MobiDB-lite"/>
    </source>
</evidence>
<dbReference type="EMBL" id="CM008964">
    <property type="protein sequence ID" value="PNW85586.1"/>
    <property type="molecule type" value="Genomic_DNA"/>
</dbReference>
<evidence type="ECO:0000313" key="3">
    <source>
        <dbReference type="Proteomes" id="UP000006906"/>
    </source>
</evidence>
<gene>
    <name evidence="2" type="ORF">CHLRE_03g193676v5</name>
</gene>